<evidence type="ECO:0000256" key="1">
    <source>
        <dbReference type="ARBA" id="ARBA00007879"/>
    </source>
</evidence>
<dbReference type="Gene3D" id="2.60.120.590">
    <property type="entry name" value="Alpha-ketoglutarate-dependent dioxygenase AlkB-like"/>
    <property type="match status" value="1"/>
</dbReference>
<dbReference type="EMBL" id="OOIL02006555">
    <property type="protein sequence ID" value="VFQ97595.1"/>
    <property type="molecule type" value="Genomic_DNA"/>
</dbReference>
<dbReference type="Pfam" id="PF13532">
    <property type="entry name" value="2OG-FeII_Oxy_2"/>
    <property type="match status" value="1"/>
</dbReference>
<reference evidence="8 9" key="1">
    <citation type="submission" date="2018-04" db="EMBL/GenBank/DDBJ databases">
        <authorList>
            <person name="Vogel A."/>
        </authorList>
    </citation>
    <scope>NUCLEOTIDE SEQUENCE [LARGE SCALE GENOMIC DNA]</scope>
</reference>
<gene>
    <name evidence="8" type="ORF">CCAM_LOCUS39371</name>
</gene>
<evidence type="ECO:0000256" key="3">
    <source>
        <dbReference type="ARBA" id="ARBA00022964"/>
    </source>
</evidence>
<dbReference type="GO" id="GO:0008198">
    <property type="term" value="F:ferrous iron binding"/>
    <property type="evidence" value="ECO:0007669"/>
    <property type="project" value="TreeGrafter"/>
</dbReference>
<dbReference type="AlphaFoldDB" id="A0A484N8C3"/>
<keyword evidence="9" id="KW-1185">Reference proteome</keyword>
<keyword evidence="4" id="KW-0560">Oxidoreductase</keyword>
<keyword evidence="3" id="KW-0223">Dioxygenase</keyword>
<dbReference type="SUPFAM" id="SSF51197">
    <property type="entry name" value="Clavaminate synthase-like"/>
    <property type="match status" value="1"/>
</dbReference>
<keyword evidence="5" id="KW-0408">Iron</keyword>
<dbReference type="PANTHER" id="PTHR16557:SF10">
    <property type="entry name" value="2-OXOGLUTARATE-DEPENDENT DIOXYGENASE FAMILY PROTEIN"/>
    <property type="match status" value="1"/>
</dbReference>
<keyword evidence="2" id="KW-0479">Metal-binding</keyword>
<dbReference type="InterPro" id="IPR004574">
    <property type="entry name" value="Alkb"/>
</dbReference>
<dbReference type="OrthoDB" id="1286778at2759"/>
<feature type="compositionally biased region" description="Polar residues" evidence="6">
    <location>
        <begin position="1"/>
        <end position="22"/>
    </location>
</feature>
<organism evidence="8 9">
    <name type="scientific">Cuscuta campestris</name>
    <dbReference type="NCBI Taxonomy" id="132261"/>
    <lineage>
        <taxon>Eukaryota</taxon>
        <taxon>Viridiplantae</taxon>
        <taxon>Streptophyta</taxon>
        <taxon>Embryophyta</taxon>
        <taxon>Tracheophyta</taxon>
        <taxon>Spermatophyta</taxon>
        <taxon>Magnoliopsida</taxon>
        <taxon>eudicotyledons</taxon>
        <taxon>Gunneridae</taxon>
        <taxon>Pentapetalae</taxon>
        <taxon>asterids</taxon>
        <taxon>lamiids</taxon>
        <taxon>Solanales</taxon>
        <taxon>Convolvulaceae</taxon>
        <taxon>Cuscuteae</taxon>
        <taxon>Cuscuta</taxon>
        <taxon>Cuscuta subgen. Grammica</taxon>
        <taxon>Cuscuta sect. Cleistogrammica</taxon>
    </lineage>
</organism>
<protein>
    <recommendedName>
        <fullName evidence="7">Alpha-ketoglutarate-dependent dioxygenase AlkB-like domain-containing protein</fullName>
    </recommendedName>
</protein>
<dbReference type="GO" id="GO:0035516">
    <property type="term" value="F:broad specificity oxidative DNA demethylase activity"/>
    <property type="evidence" value="ECO:0007669"/>
    <property type="project" value="TreeGrafter"/>
</dbReference>
<dbReference type="PANTHER" id="PTHR16557">
    <property type="entry name" value="ALKYLATED DNA REPAIR PROTEIN ALKB-RELATED"/>
    <property type="match status" value="1"/>
</dbReference>
<evidence type="ECO:0000313" key="9">
    <source>
        <dbReference type="Proteomes" id="UP000595140"/>
    </source>
</evidence>
<dbReference type="GO" id="GO:0005737">
    <property type="term" value="C:cytoplasm"/>
    <property type="evidence" value="ECO:0007669"/>
    <property type="project" value="TreeGrafter"/>
</dbReference>
<evidence type="ECO:0000256" key="6">
    <source>
        <dbReference type="SAM" id="MobiDB-lite"/>
    </source>
</evidence>
<dbReference type="Proteomes" id="UP000595140">
    <property type="component" value="Unassembled WGS sequence"/>
</dbReference>
<evidence type="ECO:0000259" key="7">
    <source>
        <dbReference type="Pfam" id="PF13532"/>
    </source>
</evidence>
<sequence>MGSNQAESSNFCCDSKRGSSVGNAGGVAERVLNQPLVEIAKMNAKKTDHTGDDCASKYATGENIEMEELADSQPPDDSSFFEDLSVKENPFSLILPRDVSSVCETEMHHGTENLESSYELLQSGMVLLQNYVGISDQVEIVKACEALGGFYQPGYRNGGKLKLHMMCLGRAWDPQTRYNKIDGSRAPPAIPDKLTSFVKRALQDSQESKDELPSMSPDICIVNFYSTAGGLGLHQVT</sequence>
<feature type="domain" description="Alpha-ketoglutarate-dependent dioxygenase AlkB-like" evidence="7">
    <location>
        <begin position="124"/>
        <end position="235"/>
    </location>
</feature>
<dbReference type="GO" id="GO:0035513">
    <property type="term" value="P:oxidative RNA demethylation"/>
    <property type="evidence" value="ECO:0007669"/>
    <property type="project" value="TreeGrafter"/>
</dbReference>
<dbReference type="GO" id="GO:0035515">
    <property type="term" value="F:oxidative RNA demethylase activity"/>
    <property type="evidence" value="ECO:0007669"/>
    <property type="project" value="TreeGrafter"/>
</dbReference>
<accession>A0A484N8C3</accession>
<dbReference type="InterPro" id="IPR037151">
    <property type="entry name" value="AlkB-like_sf"/>
</dbReference>
<proteinExistence type="inferred from homology"/>
<evidence type="ECO:0000256" key="5">
    <source>
        <dbReference type="ARBA" id="ARBA00023004"/>
    </source>
</evidence>
<name>A0A484N8C3_9ASTE</name>
<comment type="similarity">
    <text evidence="1">Belongs to the alkB family.</text>
</comment>
<evidence type="ECO:0000256" key="4">
    <source>
        <dbReference type="ARBA" id="ARBA00023002"/>
    </source>
</evidence>
<dbReference type="InterPro" id="IPR027450">
    <property type="entry name" value="AlkB-like"/>
</dbReference>
<feature type="region of interest" description="Disordered" evidence="6">
    <location>
        <begin position="1"/>
        <end position="24"/>
    </location>
</feature>
<evidence type="ECO:0000313" key="8">
    <source>
        <dbReference type="EMBL" id="VFQ97595.1"/>
    </source>
</evidence>
<evidence type="ECO:0000256" key="2">
    <source>
        <dbReference type="ARBA" id="ARBA00022723"/>
    </source>
</evidence>